<evidence type="ECO:0000256" key="1">
    <source>
        <dbReference type="SAM" id="Phobius"/>
    </source>
</evidence>
<comment type="caution">
    <text evidence="2">The sequence shown here is derived from an EMBL/GenBank/DDBJ whole genome shotgun (WGS) entry which is preliminary data.</text>
</comment>
<keyword evidence="1" id="KW-0472">Membrane</keyword>
<protein>
    <submittedName>
        <fullName evidence="2">DUF2938 domain-containing protein</fullName>
    </submittedName>
</protein>
<keyword evidence="3" id="KW-1185">Reference proteome</keyword>
<feature type="transmembrane region" description="Helical" evidence="1">
    <location>
        <begin position="149"/>
        <end position="167"/>
    </location>
</feature>
<dbReference type="AlphaFoldDB" id="A0A7W3TK61"/>
<dbReference type="Proteomes" id="UP000523196">
    <property type="component" value="Unassembled WGS sequence"/>
</dbReference>
<dbReference type="EMBL" id="JACHTF010000003">
    <property type="protein sequence ID" value="MBB1059721.1"/>
    <property type="molecule type" value="Genomic_DNA"/>
</dbReference>
<keyword evidence="1" id="KW-1133">Transmembrane helix</keyword>
<dbReference type="InterPro" id="IPR021329">
    <property type="entry name" value="DUF2938"/>
</dbReference>
<evidence type="ECO:0000313" key="3">
    <source>
        <dbReference type="Proteomes" id="UP000523196"/>
    </source>
</evidence>
<feature type="transmembrane region" description="Helical" evidence="1">
    <location>
        <begin position="101"/>
        <end position="128"/>
    </location>
</feature>
<accession>A0A7W3TK61</accession>
<organism evidence="2 3">
    <name type="scientific">Marilutibacter spongiae</name>
    <dbReference type="NCBI Taxonomy" id="2025720"/>
    <lineage>
        <taxon>Bacteria</taxon>
        <taxon>Pseudomonadati</taxon>
        <taxon>Pseudomonadota</taxon>
        <taxon>Gammaproteobacteria</taxon>
        <taxon>Lysobacterales</taxon>
        <taxon>Lysobacteraceae</taxon>
        <taxon>Marilutibacter</taxon>
    </lineage>
</organism>
<sequence length="168" mass="17457">MDEAAIVLLQAVVAGIVATALLDLWTAALRRLASVPSLDWALAGRWIGHMRHGRFAHDAIARATPVRGERMLGWGLHYATGIAFAGVLLAVMGPAWRQAPTLLPCVAMGLATVVVPFVLMQPALGLGIAASRTPSPGRARMRSLSTHGVFGLGLYAGAWTASALAGGS</sequence>
<name>A0A7W3TK61_9GAMM</name>
<dbReference type="RefSeq" id="WP_182685336.1">
    <property type="nucleotide sequence ID" value="NZ_JACHTF010000003.1"/>
</dbReference>
<keyword evidence="1" id="KW-0812">Transmembrane</keyword>
<feature type="transmembrane region" description="Helical" evidence="1">
    <location>
        <begin position="76"/>
        <end position="95"/>
    </location>
</feature>
<gene>
    <name evidence="2" type="ORF">H4F98_03960</name>
</gene>
<evidence type="ECO:0000313" key="2">
    <source>
        <dbReference type="EMBL" id="MBB1059721.1"/>
    </source>
</evidence>
<dbReference type="Pfam" id="PF11158">
    <property type="entry name" value="DUF2938"/>
    <property type="match status" value="1"/>
</dbReference>
<feature type="transmembrane region" description="Helical" evidence="1">
    <location>
        <begin position="6"/>
        <end position="25"/>
    </location>
</feature>
<reference evidence="2 3" key="1">
    <citation type="submission" date="2020-08" db="EMBL/GenBank/DDBJ databases">
        <authorList>
            <person name="Xu S."/>
            <person name="Li A."/>
        </authorList>
    </citation>
    <scope>NUCLEOTIDE SEQUENCE [LARGE SCALE GENOMIC DNA]</scope>
    <source>
        <strain evidence="2 3">119BY6-57</strain>
    </source>
</reference>
<proteinExistence type="predicted"/>